<dbReference type="GO" id="GO:0046872">
    <property type="term" value="F:metal ion binding"/>
    <property type="evidence" value="ECO:0007669"/>
    <property type="project" value="UniProtKB-KW"/>
</dbReference>
<evidence type="ECO:0000313" key="6">
    <source>
        <dbReference type="EMBL" id="VVE11749.1"/>
    </source>
</evidence>
<proteinExistence type="inferred from homology"/>
<organism evidence="6 7">
    <name type="scientific">Pandoraea fibrosis</name>
    <dbReference type="NCBI Taxonomy" id="1891094"/>
    <lineage>
        <taxon>Bacteria</taxon>
        <taxon>Pseudomonadati</taxon>
        <taxon>Pseudomonadota</taxon>
        <taxon>Betaproteobacteria</taxon>
        <taxon>Burkholderiales</taxon>
        <taxon>Burkholderiaceae</taxon>
        <taxon>Pandoraea</taxon>
    </lineage>
</organism>
<dbReference type="Proteomes" id="UP000382577">
    <property type="component" value="Unassembled WGS sequence"/>
</dbReference>
<evidence type="ECO:0000256" key="2">
    <source>
        <dbReference type="ARBA" id="ARBA00010211"/>
    </source>
</evidence>
<dbReference type="AlphaFoldDB" id="A0A5E4VJW5"/>
<keyword evidence="3" id="KW-0479">Metal-binding</keyword>
<dbReference type="InterPro" id="IPR036663">
    <property type="entry name" value="Fumarylacetoacetase_C_sf"/>
</dbReference>
<comment type="similarity">
    <text evidence="2">Belongs to the FAH family.</text>
</comment>
<evidence type="ECO:0000259" key="5">
    <source>
        <dbReference type="Pfam" id="PF01557"/>
    </source>
</evidence>
<evidence type="ECO:0000256" key="3">
    <source>
        <dbReference type="ARBA" id="ARBA00022723"/>
    </source>
</evidence>
<dbReference type="Pfam" id="PF01557">
    <property type="entry name" value="FAA_hydrolase"/>
    <property type="match status" value="1"/>
</dbReference>
<accession>A0A5E4VJW5</accession>
<dbReference type="Gene3D" id="3.90.850.10">
    <property type="entry name" value="Fumarylacetoacetase-like, C-terminal domain"/>
    <property type="match status" value="1"/>
</dbReference>
<dbReference type="PANTHER" id="PTHR42796:SF4">
    <property type="entry name" value="FUMARYLACETOACETATE HYDROLASE DOMAIN-CONTAINING PROTEIN 2A"/>
    <property type="match status" value="1"/>
</dbReference>
<dbReference type="GO" id="GO:0019752">
    <property type="term" value="P:carboxylic acid metabolic process"/>
    <property type="evidence" value="ECO:0007669"/>
    <property type="project" value="UniProtKB-ARBA"/>
</dbReference>
<protein>
    <submittedName>
        <fullName evidence="6">FAA hydrolase family protein</fullName>
    </submittedName>
</protein>
<feature type="domain" description="Fumarylacetoacetase-like C-terminal" evidence="5">
    <location>
        <begin position="96"/>
        <end position="306"/>
    </location>
</feature>
<dbReference type="GO" id="GO:0016787">
    <property type="term" value="F:hydrolase activity"/>
    <property type="evidence" value="ECO:0007669"/>
    <property type="project" value="UniProtKB-KW"/>
</dbReference>
<evidence type="ECO:0000313" key="7">
    <source>
        <dbReference type="Proteomes" id="UP000382577"/>
    </source>
</evidence>
<comment type="cofactor">
    <cofactor evidence="1">
        <name>Mg(2+)</name>
        <dbReference type="ChEBI" id="CHEBI:18420"/>
    </cofactor>
</comment>
<reference evidence="6 7" key="1">
    <citation type="submission" date="2019-08" db="EMBL/GenBank/DDBJ databases">
        <authorList>
            <person name="Peeters C."/>
        </authorList>
    </citation>
    <scope>NUCLEOTIDE SEQUENCE [LARGE SCALE GENOMIC DNA]</scope>
    <source>
        <strain evidence="6 7">LMG 31113</strain>
    </source>
</reference>
<dbReference type="InterPro" id="IPR011234">
    <property type="entry name" value="Fumarylacetoacetase-like_C"/>
</dbReference>
<dbReference type="SUPFAM" id="SSF56529">
    <property type="entry name" value="FAH"/>
    <property type="match status" value="1"/>
</dbReference>
<evidence type="ECO:0000256" key="1">
    <source>
        <dbReference type="ARBA" id="ARBA00001946"/>
    </source>
</evidence>
<keyword evidence="4 6" id="KW-0378">Hydrolase</keyword>
<dbReference type="PANTHER" id="PTHR42796">
    <property type="entry name" value="FUMARYLACETOACETATE HYDROLASE DOMAIN-CONTAINING PROTEIN 2A-RELATED"/>
    <property type="match status" value="1"/>
</dbReference>
<name>A0A5E4VJW5_9BURK</name>
<gene>
    <name evidence="6" type="ORF">PFI31113_02645</name>
</gene>
<dbReference type="GO" id="GO:0016853">
    <property type="term" value="F:isomerase activity"/>
    <property type="evidence" value="ECO:0007669"/>
    <property type="project" value="UniProtKB-ARBA"/>
</dbReference>
<dbReference type="OrthoDB" id="9805307at2"/>
<dbReference type="FunFam" id="3.90.850.10:FF:000002">
    <property type="entry name" value="2-hydroxyhepta-2,4-diene-1,7-dioate isomerase"/>
    <property type="match status" value="1"/>
</dbReference>
<evidence type="ECO:0000256" key="4">
    <source>
        <dbReference type="ARBA" id="ARBA00022801"/>
    </source>
</evidence>
<dbReference type="EMBL" id="CABPRW010000005">
    <property type="protein sequence ID" value="VVE11749.1"/>
    <property type="molecule type" value="Genomic_DNA"/>
</dbReference>
<dbReference type="InterPro" id="IPR051121">
    <property type="entry name" value="FAH"/>
</dbReference>
<sequence>MVWYALANYRNGLTERAALVLSGEQLFDLANAARLVFDGALPAWAALSVDGLIAQWPDVSPELDRFAAKAEAKRGEMRPLTIGVNDILPPVRPQRVFCAASNFVEHANEMGTVLAAKADSQPYVFLKPNTSVIGQNDVVRMPAASKQVDWEIELGAVIGQTTRNISVERALDCVAGYTVVNDVSARDLNMRTDFPFKFDWFRGKCFDTFAPIGPWIVPANQIPDPQDVHMRLKVNEDVMQNGSTAEMIFNVREQIAYLSTILTLQPGDVIATGTPTGVGMGRGIYLKPGDVMEAHIAGIGTLRNPVAAA</sequence>